<evidence type="ECO:0000256" key="1">
    <source>
        <dbReference type="PIRSR" id="PIRSR000440-1"/>
    </source>
</evidence>
<evidence type="ECO:0000313" key="3">
    <source>
        <dbReference type="Proteomes" id="UP000254337"/>
    </source>
</evidence>
<gene>
    <name evidence="2" type="ORF">DKB62_05810</name>
</gene>
<dbReference type="RefSeq" id="WP_107196152.1">
    <property type="nucleotide sequence ID" value="NZ_CP029462.1"/>
</dbReference>
<evidence type="ECO:0000313" key="2">
    <source>
        <dbReference type="EMBL" id="AXL21117.1"/>
    </source>
</evidence>
<dbReference type="SUPFAM" id="SSF52777">
    <property type="entry name" value="CoA-dependent acyltransferases"/>
    <property type="match status" value="1"/>
</dbReference>
<keyword evidence="3" id="KW-1185">Reference proteome</keyword>
<dbReference type="SMART" id="SM01059">
    <property type="entry name" value="CAT"/>
    <property type="match status" value="1"/>
</dbReference>
<dbReference type="Proteomes" id="UP000254337">
    <property type="component" value="Chromosome"/>
</dbReference>
<dbReference type="KEGG" id="meg:DKB62_05810"/>
<dbReference type="PANTHER" id="PTHR38474">
    <property type="entry name" value="SLR0299 PROTEIN"/>
    <property type="match status" value="1"/>
</dbReference>
<keyword evidence="2" id="KW-0808">Transferase</keyword>
<proteinExistence type="predicted"/>
<dbReference type="PANTHER" id="PTHR38474:SF2">
    <property type="entry name" value="CHLORAMPHENICOL ACETYLTRANSFERASE"/>
    <property type="match status" value="1"/>
</dbReference>
<dbReference type="PIRSF" id="PIRSF000440">
    <property type="entry name" value="CAT"/>
    <property type="match status" value="1"/>
</dbReference>
<dbReference type="GO" id="GO:0008811">
    <property type="term" value="F:chloramphenicol O-acetyltransferase activity"/>
    <property type="evidence" value="ECO:0007669"/>
    <property type="project" value="InterPro"/>
</dbReference>
<dbReference type="EMBL" id="CP029462">
    <property type="protein sequence ID" value="AXL21117.1"/>
    <property type="molecule type" value="Genomic_DNA"/>
</dbReference>
<dbReference type="Pfam" id="PF00302">
    <property type="entry name" value="CAT"/>
    <property type="match status" value="1"/>
</dbReference>
<dbReference type="Gene3D" id="3.30.559.10">
    <property type="entry name" value="Chloramphenicol acetyltransferase-like domain"/>
    <property type="match status" value="1"/>
</dbReference>
<dbReference type="InterPro" id="IPR001707">
    <property type="entry name" value="Cmp_AcTrfase"/>
</dbReference>
<accession>A0A346AZ24</accession>
<feature type="active site" description="Proton acceptor" evidence="1">
    <location>
        <position position="190"/>
    </location>
</feature>
<dbReference type="AlphaFoldDB" id="A0A346AZ24"/>
<organism evidence="2 3">
    <name type="scientific">Megasphaera stantonii</name>
    <dbReference type="NCBI Taxonomy" id="2144175"/>
    <lineage>
        <taxon>Bacteria</taxon>
        <taxon>Bacillati</taxon>
        <taxon>Bacillota</taxon>
        <taxon>Negativicutes</taxon>
        <taxon>Veillonellales</taxon>
        <taxon>Veillonellaceae</taxon>
        <taxon>Megasphaera</taxon>
    </lineage>
</organism>
<reference evidence="2 3" key="1">
    <citation type="submission" date="2018-05" db="EMBL/GenBank/DDBJ databases">
        <title>Complete genome sequence of Megasphaera sp. AJH120T, isolated from the ceca of a chicken.</title>
        <authorList>
            <person name="Maki J."/>
            <person name="Looft T."/>
        </authorList>
    </citation>
    <scope>NUCLEOTIDE SEQUENCE [LARGE SCALE GENOMIC DNA]</scope>
    <source>
        <strain evidence="2 3">AJH120</strain>
    </source>
</reference>
<dbReference type="OrthoDB" id="9801766at2"/>
<protein>
    <submittedName>
        <fullName evidence="2">Chloramphenicol acetyltransferase CAT</fullName>
    </submittedName>
</protein>
<sequence>MFHPIDWETWPRRDHFNYYYNQIKCRYTLTAHIDIAPLREFQKQRQLRFFPLMLYAIMRAVNENREFRMSFDGDGRLGYWDVVVPCYTVFHEEDKTFSDIWSEYDGDLRAFYDGVAADIETYKNGEGFVKAKPNQPPNFCPVSSVPWLHFTSFSQDTYAENSLLFPLIRFGKFEAAGKKVLLPLAVSVHHAVADGYHTCKLINDIEAAAARLDRYWQ</sequence>
<name>A0A346AZ24_9FIRM</name>
<dbReference type="InterPro" id="IPR023213">
    <property type="entry name" value="CAT-like_dom_sf"/>
</dbReference>